<protein>
    <recommendedName>
        <fullName evidence="3">DUF4287 domain-containing protein</fullName>
    </recommendedName>
</protein>
<evidence type="ECO:0000313" key="2">
    <source>
        <dbReference type="Proteomes" id="UP001595884"/>
    </source>
</evidence>
<evidence type="ECO:0008006" key="3">
    <source>
        <dbReference type="Google" id="ProtNLM"/>
    </source>
</evidence>
<organism evidence="1 2">
    <name type="scientific">Glutamicibacter bergerei</name>
    <dbReference type="NCBI Taxonomy" id="256702"/>
    <lineage>
        <taxon>Bacteria</taxon>
        <taxon>Bacillati</taxon>
        <taxon>Actinomycetota</taxon>
        <taxon>Actinomycetes</taxon>
        <taxon>Micrococcales</taxon>
        <taxon>Micrococcaceae</taxon>
        <taxon>Glutamicibacter</taxon>
    </lineage>
</organism>
<keyword evidence="2" id="KW-1185">Reference proteome</keyword>
<comment type="caution">
    <text evidence="1">The sequence shown here is derived from an EMBL/GenBank/DDBJ whole genome shotgun (WGS) entry which is preliminary data.</text>
</comment>
<name>A0ABV9MP38_9MICC</name>
<dbReference type="RefSeq" id="WP_096254054.1">
    <property type="nucleotide sequence ID" value="NZ_BAAAVQ010000054.1"/>
</dbReference>
<dbReference type="Proteomes" id="UP001595884">
    <property type="component" value="Unassembled WGS sequence"/>
</dbReference>
<sequence>MAIKSSNIEAITKATSKPWEQWMEQLDSAGAKDLSHKPLASMIYQLMPAGLENPGWWAQSVAIAYEQHIGRRVPGQASDGSFKGSVSTTLNMDLEGALQSWVNTVAEFSEFNGAQLTAEPTVNGSEKWRYWKAQFSDGSRVSVNITMKGNKASVSADHAKLANPQDLEGWKSFWRQILATIRS</sequence>
<dbReference type="EMBL" id="JBHSHE010000058">
    <property type="protein sequence ID" value="MFC4716966.1"/>
    <property type="molecule type" value="Genomic_DNA"/>
</dbReference>
<proteinExistence type="predicted"/>
<evidence type="ECO:0000313" key="1">
    <source>
        <dbReference type="EMBL" id="MFC4716966.1"/>
    </source>
</evidence>
<reference evidence="2" key="1">
    <citation type="journal article" date="2019" name="Int. J. Syst. Evol. Microbiol.">
        <title>The Global Catalogue of Microorganisms (GCM) 10K type strain sequencing project: providing services to taxonomists for standard genome sequencing and annotation.</title>
        <authorList>
            <consortium name="The Broad Institute Genomics Platform"/>
            <consortium name="The Broad Institute Genome Sequencing Center for Infectious Disease"/>
            <person name="Wu L."/>
            <person name="Ma J."/>
        </authorList>
    </citation>
    <scope>NUCLEOTIDE SEQUENCE [LARGE SCALE GENOMIC DNA]</scope>
    <source>
        <strain evidence="2">CGMCC 1.12849</strain>
    </source>
</reference>
<gene>
    <name evidence="1" type="ORF">ACFO7V_12575</name>
</gene>
<accession>A0ABV9MP38</accession>